<feature type="region of interest" description="Disordered" evidence="1">
    <location>
        <begin position="129"/>
        <end position="156"/>
    </location>
</feature>
<dbReference type="Pfam" id="PF17877">
    <property type="entry name" value="Dis3l2_C_term"/>
    <property type="match status" value="1"/>
</dbReference>
<dbReference type="PANTHER" id="PTHR23355:SF9">
    <property type="entry name" value="DIS3-LIKE EXONUCLEASE 2"/>
    <property type="match status" value="1"/>
</dbReference>
<dbReference type="Pfam" id="PF17849">
    <property type="entry name" value="OB_Dis3"/>
    <property type="match status" value="1"/>
</dbReference>
<evidence type="ECO:0000259" key="2">
    <source>
        <dbReference type="SMART" id="SM00955"/>
    </source>
</evidence>
<dbReference type="Pfam" id="PF00773">
    <property type="entry name" value="RNB"/>
    <property type="match status" value="1"/>
</dbReference>
<feature type="compositionally biased region" description="Polar residues" evidence="1">
    <location>
        <begin position="262"/>
        <end position="286"/>
    </location>
</feature>
<evidence type="ECO:0000256" key="1">
    <source>
        <dbReference type="SAM" id="MobiDB-lite"/>
    </source>
</evidence>
<comment type="caution">
    <text evidence="3">The sequence shown here is derived from an EMBL/GenBank/DDBJ whole genome shotgun (WGS) entry which is preliminary data.</text>
</comment>
<organism evidence="3 4">
    <name type="scientific">Phycomyces blakesleeanus</name>
    <dbReference type="NCBI Taxonomy" id="4837"/>
    <lineage>
        <taxon>Eukaryota</taxon>
        <taxon>Fungi</taxon>
        <taxon>Fungi incertae sedis</taxon>
        <taxon>Mucoromycota</taxon>
        <taxon>Mucoromycotina</taxon>
        <taxon>Mucoromycetes</taxon>
        <taxon>Mucorales</taxon>
        <taxon>Phycomycetaceae</taxon>
        <taxon>Phycomyces</taxon>
    </lineage>
</organism>
<feature type="region of interest" description="Disordered" evidence="1">
    <location>
        <begin position="1"/>
        <end position="115"/>
    </location>
</feature>
<evidence type="ECO:0000313" key="4">
    <source>
        <dbReference type="Proteomes" id="UP001448207"/>
    </source>
</evidence>
<dbReference type="InterPro" id="IPR050180">
    <property type="entry name" value="RNR_Ribonuclease"/>
</dbReference>
<feature type="region of interest" description="Disordered" evidence="1">
    <location>
        <begin position="220"/>
        <end position="343"/>
    </location>
</feature>
<sequence>MDHHLETLEHQTAPESTRGLFDPPEQKPSMRNSTADNRRSFHVFGPGLESTRLRQSQPPATGNNGQAHRGHQRSRSAITSDMLSNHGGRRNFGLQTLTEENPEKQQQREGAGRSVTIDKLQSMINVMRTIPPTKDEPVRQGGHRKQQSMSALSFGPTPPKRLSYGGDAQSMLQSTVQEMRSIDKSDRRRSMRNNSISEHNDDDPHMTREAALAEAEAKLMGTFKRDPEMRRNSGMRYGLDEQSSSSSSSRNSFNGNGRRFSESGSLDTPPITTNKRMSLQLPTLSENTEEGARSGRRIQFNKPLNLVPEDKKTHSRRSSRNFDYDWRSSTASSNNNPIPCSPRSSRASFNLLVPFTPTKVNFARDDANPHQRRPLFIAHLPFSALTPLFRSRNLVRGLLRVNKRNRSDAYVACEDLDADIYVCGSRDRNRALEGDVVAIRLVDVEKILREKREKEEAKLTRNGGHIRVRQPDEEDENEIIFGGDEDVDTVKPKYCGVVVAILERAQNQVFSGTLTLMRPNNKRAQEEKAAEEAGQDTGRRETPRIVWFKATDKRVPLIAIPIEQAPVNFVENNEAYADRLFVGSIKRWPITSLHPFGTLERELGHITDLPVQTMAILADNNVTDLPFAEQVMLCLPPMPYSFPTDLPDHQRRDLRDTRTFTLDPENSLVLDDAFSIEKLGDGLYEVGVHISDVAYFIKPHSPLDKEARARAVRVELMHKNVPMLPTELTEQVTNLVPNESRYAFSVIWKITSRGVICDTWFGKTIVRSNAQLSYKQGQEAIEGFPISGLEDIAVEQDIRTLYDIATNLRETRFSDGALSQKADELEFEIGPDSSVPISISTKSEFPVSRIIKEFHLLANYYVSQRITSCMPEQALLRRHAPPLDRKIRELQAYAESFLGVSLDITDAHTIENSIESIQDSTLRKLMSVLVLKTLSPPKYFCTGTLDITKFAHYASNVPLFSHFTSPSTRFVDIIVHRQLEAALTDARFYLDRDNVQKLAQHSNVKREAALYARAQSNLLFLALHLNSLAQQNADHVVYRQGVVVAVFENSFDVMVPELNMEKRIHIVSLPMRQRPVYDPVNQSLTMYWKKGVDTFTGEQHQWTAGGSDEEYDELDDEALLAEMAEEEEAELVGMRTERSFKALSIHDNGSLQYRNNISSSSIINNNNNLNNSNSVSSLNTINSTGNGSVNKRMSISRARISDGSNYGPDQGIQTIKALDKIHVMLTIEMVRTPPLIRILAANPTLHKTTFR</sequence>
<dbReference type="SUPFAM" id="SSF50249">
    <property type="entry name" value="Nucleic acid-binding proteins"/>
    <property type="match status" value="2"/>
</dbReference>
<dbReference type="PANTHER" id="PTHR23355">
    <property type="entry name" value="RIBONUCLEASE"/>
    <property type="match status" value="1"/>
</dbReference>
<dbReference type="EMBL" id="JBCLYO010000001">
    <property type="protein sequence ID" value="KAL0096433.1"/>
    <property type="molecule type" value="Genomic_DNA"/>
</dbReference>
<feature type="region of interest" description="Disordered" evidence="1">
    <location>
        <begin position="177"/>
        <end position="206"/>
    </location>
</feature>
<dbReference type="InterPro" id="IPR041093">
    <property type="entry name" value="Dis3l2-like_C"/>
</dbReference>
<dbReference type="InterPro" id="IPR041505">
    <property type="entry name" value="Dis3_CSD2"/>
</dbReference>
<dbReference type="Gene3D" id="2.40.50.700">
    <property type="match status" value="1"/>
</dbReference>
<gene>
    <name evidence="3" type="ORF">J3Q64DRAFT_1707672</name>
</gene>
<dbReference type="InterPro" id="IPR001900">
    <property type="entry name" value="RNase_II/R"/>
</dbReference>
<dbReference type="Proteomes" id="UP001448207">
    <property type="component" value="Unassembled WGS sequence"/>
</dbReference>
<dbReference type="SMART" id="SM00955">
    <property type="entry name" value="RNB"/>
    <property type="match status" value="1"/>
</dbReference>
<proteinExistence type="predicted"/>
<feature type="compositionally biased region" description="Basic and acidic residues" evidence="1">
    <location>
        <begin position="101"/>
        <end position="111"/>
    </location>
</feature>
<dbReference type="InterPro" id="IPR012340">
    <property type="entry name" value="NA-bd_OB-fold"/>
</dbReference>
<evidence type="ECO:0000313" key="3">
    <source>
        <dbReference type="EMBL" id="KAL0096433.1"/>
    </source>
</evidence>
<keyword evidence="4" id="KW-1185">Reference proteome</keyword>
<reference evidence="3 4" key="1">
    <citation type="submission" date="2024-04" db="EMBL/GenBank/DDBJ databases">
        <title>Symmetric and asymmetric DNA N6-adenine methylation regulates different biological responses in Mucorales.</title>
        <authorList>
            <consortium name="Lawrence Berkeley National Laboratory"/>
            <person name="Lax C."/>
            <person name="Mondo S.J."/>
            <person name="Osorio-Concepcion M."/>
            <person name="Muszewska A."/>
            <person name="Corrochano-Luque M."/>
            <person name="Gutierrez G."/>
            <person name="Riley R."/>
            <person name="Lipzen A."/>
            <person name="Guo J."/>
            <person name="Hundley H."/>
            <person name="Amirebrahimi M."/>
            <person name="Ng V."/>
            <person name="Lorenzo-Gutierrez D."/>
            <person name="Binder U."/>
            <person name="Yang J."/>
            <person name="Song Y."/>
            <person name="Canovas D."/>
            <person name="Navarro E."/>
            <person name="Freitag M."/>
            <person name="Gabaldon T."/>
            <person name="Grigoriev I.V."/>
            <person name="Corrochano L.M."/>
            <person name="Nicolas F.E."/>
            <person name="Garre V."/>
        </authorList>
    </citation>
    <scope>NUCLEOTIDE SEQUENCE [LARGE SCALE GENOMIC DNA]</scope>
    <source>
        <strain evidence="3 4">L51</strain>
    </source>
</reference>
<feature type="compositionally biased region" description="Polar residues" evidence="1">
    <location>
        <begin position="53"/>
        <end position="66"/>
    </location>
</feature>
<accession>A0ABR3BC49</accession>
<dbReference type="Gene3D" id="2.40.50.140">
    <property type="entry name" value="Nucleic acid-binding proteins"/>
    <property type="match status" value="1"/>
</dbReference>
<dbReference type="Gene3D" id="2.40.50.690">
    <property type="match status" value="1"/>
</dbReference>
<feature type="compositionally biased region" description="Polar residues" evidence="1">
    <location>
        <begin position="327"/>
        <end position="343"/>
    </location>
</feature>
<name>A0ABR3BC49_PHYBL</name>
<feature type="domain" description="RNB" evidence="2">
    <location>
        <begin position="651"/>
        <end position="985"/>
    </location>
</feature>
<protein>
    <recommendedName>
        <fullName evidence="2">RNB domain-containing protein</fullName>
    </recommendedName>
</protein>
<feature type="compositionally biased region" description="Low complexity" evidence="1">
    <location>
        <begin position="243"/>
        <end position="258"/>
    </location>
</feature>